<accession>I7LVS1</accession>
<sequence>MINKNQSTSSDLSNDKLSKEAAELKQQDKAIYTNNSIEENLLEEDSVNHKEDVYRKQKRYYFLPFACFILIGGFFNNTFQAFIKQQFMDSMGIDSSGYNLFVLIPPLPNIILPVFSGHIFNWLNLRRGLFLFSSMVLIGMTLCLIASYPKSLPLMIIGKTIHQIGNEMLCIGQSALVSIWFDSTTISFAFTWGSFVSKLSGSVAGIVFPQLYNIEDDLQIPLFVSVGTCAFSFLCVLVVIYYDYQAEKLFHADKKKGGLTLKQLKEFSGLYWIYASQAALLYGTFYAFESYLHAILQHKFGIDKTTAGSMVSIPFWVSFSAPVFGIIADKFGKRIFCLIATAFVALISIIVILIMPGSTAESVIYIPLVAFGMFLSMMAAYLFPVYPLLCKLEVIKAAFGIGYASKNAGLSLFGYVGGQILGSDEENYNAYLFFFIGIFVVSIIVSVYGFILDKKAGGNINSKRPHVSNVAEEISKRMSLGGSMIQ</sequence>
<feature type="transmembrane region" description="Helical" evidence="25">
    <location>
        <begin position="308"/>
        <end position="328"/>
    </location>
</feature>
<comment type="catalytic activity">
    <reaction evidence="9">
        <text>L-histidyl-glycine(out) = L-histidyl-glycine(in)</text>
        <dbReference type="Rhea" id="RHEA:79395"/>
        <dbReference type="ChEBI" id="CHEBI:229957"/>
    </reaction>
</comment>
<comment type="subcellular location">
    <subcellularLocation>
        <location evidence="1">Lysosome membrane</location>
        <topology evidence="1">Multi-pass membrane protein</topology>
    </subcellularLocation>
</comment>
<dbReference type="OMA" id="WIFMIAN"/>
<dbReference type="OrthoDB" id="424834at2759"/>
<keyword evidence="4 25" id="KW-0812">Transmembrane</keyword>
<evidence type="ECO:0000313" key="26">
    <source>
        <dbReference type="EMBL" id="EAR99606.1"/>
    </source>
</evidence>
<dbReference type="GO" id="GO:0022857">
    <property type="term" value="F:transmembrane transporter activity"/>
    <property type="evidence" value="ECO:0007669"/>
    <property type="project" value="InterPro"/>
</dbReference>
<feature type="transmembrane region" description="Helical" evidence="25">
    <location>
        <begin position="362"/>
        <end position="383"/>
    </location>
</feature>
<dbReference type="PANTHER" id="PTHR23512:SF3">
    <property type="entry name" value="MAJOR FACILITATOR SUPERFAMILY DOMAIN-CONTAINING PROTEIN 1"/>
    <property type="match status" value="1"/>
</dbReference>
<proteinExistence type="inferred from homology"/>
<dbReference type="InterPro" id="IPR036259">
    <property type="entry name" value="MFS_trans_sf"/>
</dbReference>
<evidence type="ECO:0000256" key="14">
    <source>
        <dbReference type="ARBA" id="ARBA00044898"/>
    </source>
</evidence>
<evidence type="ECO:0000256" key="21">
    <source>
        <dbReference type="ARBA" id="ARBA00044985"/>
    </source>
</evidence>
<evidence type="ECO:0000256" key="20">
    <source>
        <dbReference type="ARBA" id="ARBA00044924"/>
    </source>
</evidence>
<dbReference type="InParanoid" id="I7LVS1"/>
<evidence type="ECO:0000256" key="7">
    <source>
        <dbReference type="ARBA" id="ARBA00023228"/>
    </source>
</evidence>
<comment type="catalytic activity">
    <reaction evidence="10">
        <text>L-alpha-aminoacyl-L-arginine(out) = L-alpha-aminoacyl-L-arginine(in)</text>
        <dbReference type="Rhea" id="RHEA:79367"/>
        <dbReference type="ChEBI" id="CHEBI:229968"/>
    </reaction>
</comment>
<evidence type="ECO:0000256" key="22">
    <source>
        <dbReference type="ARBA" id="ARBA00045018"/>
    </source>
</evidence>
<evidence type="ECO:0000256" key="25">
    <source>
        <dbReference type="SAM" id="Phobius"/>
    </source>
</evidence>
<dbReference type="Gene3D" id="1.20.1250.20">
    <property type="entry name" value="MFS general substrate transporter like domains"/>
    <property type="match status" value="2"/>
</dbReference>
<dbReference type="KEGG" id="tet:TTHERM_00139690"/>
<keyword evidence="27" id="KW-1185">Reference proteome</keyword>
<evidence type="ECO:0000256" key="3">
    <source>
        <dbReference type="ARBA" id="ARBA00022448"/>
    </source>
</evidence>
<feature type="transmembrane region" description="Helical" evidence="25">
    <location>
        <begin position="220"/>
        <end position="242"/>
    </location>
</feature>
<keyword evidence="3" id="KW-0813">Transport</keyword>
<comment type="catalytic activity">
    <reaction evidence="17">
        <text>L-arginyl-glycine(out) = L-arginyl-glycine(in)</text>
        <dbReference type="Rhea" id="RHEA:79391"/>
        <dbReference type="ChEBI" id="CHEBI:229955"/>
    </reaction>
</comment>
<dbReference type="EMBL" id="GG662639">
    <property type="protein sequence ID" value="EAR99606.1"/>
    <property type="molecule type" value="Genomic_DNA"/>
</dbReference>
<evidence type="ECO:0000256" key="15">
    <source>
        <dbReference type="ARBA" id="ARBA00044899"/>
    </source>
</evidence>
<evidence type="ECO:0000256" key="9">
    <source>
        <dbReference type="ARBA" id="ARBA00044878"/>
    </source>
</evidence>
<evidence type="ECO:0000256" key="10">
    <source>
        <dbReference type="ARBA" id="ARBA00044881"/>
    </source>
</evidence>
<gene>
    <name evidence="26" type="ORF">TTHERM_00139690</name>
</gene>
<feature type="transmembrane region" description="Helical" evidence="25">
    <location>
        <begin position="428"/>
        <end position="451"/>
    </location>
</feature>
<evidence type="ECO:0000256" key="23">
    <source>
        <dbReference type="ARBA" id="ARBA00045709"/>
    </source>
</evidence>
<feature type="transmembrane region" description="Helical" evidence="25">
    <location>
        <begin position="269"/>
        <end position="288"/>
    </location>
</feature>
<comment type="catalytic activity">
    <reaction evidence="14">
        <text>L-aspartyl-L-lysine(out) = L-aspartyl-L-lysine(in)</text>
        <dbReference type="Rhea" id="RHEA:79411"/>
        <dbReference type="ChEBI" id="CHEBI:229953"/>
    </reaction>
</comment>
<feature type="transmembrane region" description="Helical" evidence="25">
    <location>
        <begin position="100"/>
        <end position="123"/>
    </location>
</feature>
<comment type="similarity">
    <text evidence="2">Belongs to the major facilitator superfamily.</text>
</comment>
<keyword evidence="5 25" id="KW-1133">Transmembrane helix</keyword>
<comment type="catalytic activity">
    <reaction evidence="12">
        <text>L-lysyl-L-alpha-amino acid(out) = L-lysyl-L-alpha-amino acid(in)</text>
        <dbReference type="Rhea" id="RHEA:79387"/>
        <dbReference type="ChEBI" id="CHEBI:229965"/>
    </reaction>
</comment>
<evidence type="ECO:0000313" key="27">
    <source>
        <dbReference type="Proteomes" id="UP000009168"/>
    </source>
</evidence>
<comment type="function">
    <text evidence="23">Lysosomal dipeptide uniporter that selectively exports lysine, arginine or histidine-containing dipeptides with a net positive charge from the lysosome lumen into the cytosol. Could play a role in a specific type of protein O-glycosylation indirectly regulating macrophages migration and tissue invasion. Also essential for liver homeostasis.</text>
</comment>
<comment type="catalytic activity">
    <reaction evidence="20">
        <text>L-lysyl-glycine(out) = L-lysyl-glycine(in)</text>
        <dbReference type="Rhea" id="RHEA:79407"/>
        <dbReference type="ChEBI" id="CHEBI:191202"/>
    </reaction>
</comment>
<feature type="transmembrane region" description="Helical" evidence="25">
    <location>
        <begin position="129"/>
        <end position="148"/>
    </location>
</feature>
<comment type="catalytic activity">
    <reaction evidence="8">
        <text>L-lysyl-L-alanine(out) = L-lysyl-L-alanine(in)</text>
        <dbReference type="Rhea" id="RHEA:79399"/>
        <dbReference type="ChEBI" id="CHEBI:229954"/>
    </reaction>
</comment>
<dbReference type="SUPFAM" id="SSF103473">
    <property type="entry name" value="MFS general substrate transporter"/>
    <property type="match status" value="1"/>
</dbReference>
<dbReference type="Proteomes" id="UP000009168">
    <property type="component" value="Unassembled WGS sequence"/>
</dbReference>
<evidence type="ECO:0000256" key="1">
    <source>
        <dbReference type="ARBA" id="ARBA00004155"/>
    </source>
</evidence>
<dbReference type="Pfam" id="PF07690">
    <property type="entry name" value="MFS_1"/>
    <property type="match status" value="1"/>
</dbReference>
<dbReference type="GO" id="GO:0005765">
    <property type="term" value="C:lysosomal membrane"/>
    <property type="evidence" value="ECO:0007669"/>
    <property type="project" value="UniProtKB-SubCell"/>
</dbReference>
<comment type="catalytic activity">
    <reaction evidence="11">
        <text>L-alpha-aminoacyl-L-histidine(out) = L-alpha-aminoacyl-L-histidine(in)</text>
        <dbReference type="Rhea" id="RHEA:79375"/>
        <dbReference type="ChEBI" id="CHEBI:229967"/>
    </reaction>
</comment>
<evidence type="ECO:0000256" key="12">
    <source>
        <dbReference type="ARBA" id="ARBA00044891"/>
    </source>
</evidence>
<feature type="transmembrane region" description="Helical" evidence="25">
    <location>
        <begin position="169"/>
        <end position="192"/>
    </location>
</feature>
<evidence type="ECO:0000256" key="16">
    <source>
        <dbReference type="ARBA" id="ARBA00044900"/>
    </source>
</evidence>
<organism evidence="26 27">
    <name type="scientific">Tetrahymena thermophila (strain SB210)</name>
    <dbReference type="NCBI Taxonomy" id="312017"/>
    <lineage>
        <taxon>Eukaryota</taxon>
        <taxon>Sar</taxon>
        <taxon>Alveolata</taxon>
        <taxon>Ciliophora</taxon>
        <taxon>Intramacronucleata</taxon>
        <taxon>Oligohymenophorea</taxon>
        <taxon>Hymenostomatida</taxon>
        <taxon>Tetrahymenina</taxon>
        <taxon>Tetrahymenidae</taxon>
        <taxon>Tetrahymena</taxon>
    </lineage>
</organism>
<comment type="catalytic activity">
    <reaction evidence="15">
        <text>L-arginyl-L-alpha-amino acid(out) = L-arginyl-L-alpha-amino acid(in)</text>
        <dbReference type="Rhea" id="RHEA:79371"/>
        <dbReference type="ChEBI" id="CHEBI:84315"/>
    </reaction>
</comment>
<feature type="transmembrane region" description="Helical" evidence="25">
    <location>
        <begin position="395"/>
        <end position="416"/>
    </location>
</feature>
<feature type="transmembrane region" description="Helical" evidence="25">
    <location>
        <begin position="335"/>
        <end position="356"/>
    </location>
</feature>
<reference evidence="27" key="1">
    <citation type="journal article" date="2006" name="PLoS Biol.">
        <title>Macronuclear genome sequence of the ciliate Tetrahymena thermophila, a model eukaryote.</title>
        <authorList>
            <person name="Eisen J.A."/>
            <person name="Coyne R.S."/>
            <person name="Wu M."/>
            <person name="Wu D."/>
            <person name="Thiagarajan M."/>
            <person name="Wortman J.R."/>
            <person name="Badger J.H."/>
            <person name="Ren Q."/>
            <person name="Amedeo P."/>
            <person name="Jones K.M."/>
            <person name="Tallon L.J."/>
            <person name="Delcher A.L."/>
            <person name="Salzberg S.L."/>
            <person name="Silva J.C."/>
            <person name="Haas B.J."/>
            <person name="Majoros W.H."/>
            <person name="Farzad M."/>
            <person name="Carlton J.M."/>
            <person name="Smith R.K. Jr."/>
            <person name="Garg J."/>
            <person name="Pearlman R.E."/>
            <person name="Karrer K.M."/>
            <person name="Sun L."/>
            <person name="Manning G."/>
            <person name="Elde N.C."/>
            <person name="Turkewitz A.P."/>
            <person name="Asai D.J."/>
            <person name="Wilkes D.E."/>
            <person name="Wang Y."/>
            <person name="Cai H."/>
            <person name="Collins K."/>
            <person name="Stewart B.A."/>
            <person name="Lee S.R."/>
            <person name="Wilamowska K."/>
            <person name="Weinberg Z."/>
            <person name="Ruzzo W.L."/>
            <person name="Wloga D."/>
            <person name="Gaertig J."/>
            <person name="Frankel J."/>
            <person name="Tsao C.-C."/>
            <person name="Gorovsky M.A."/>
            <person name="Keeling P.J."/>
            <person name="Waller R.F."/>
            <person name="Patron N.J."/>
            <person name="Cherry J.M."/>
            <person name="Stover N.A."/>
            <person name="Krieger C.J."/>
            <person name="del Toro C."/>
            <person name="Ryder H.F."/>
            <person name="Williamson S.C."/>
            <person name="Barbeau R.A."/>
            <person name="Hamilton E.P."/>
            <person name="Orias E."/>
        </authorList>
    </citation>
    <scope>NUCLEOTIDE SEQUENCE [LARGE SCALE GENOMIC DNA]</scope>
    <source>
        <strain evidence="27">SB210</strain>
    </source>
</reference>
<evidence type="ECO:0000256" key="2">
    <source>
        <dbReference type="ARBA" id="ARBA00008335"/>
    </source>
</evidence>
<dbReference type="eggNOG" id="KOG4686">
    <property type="taxonomic scope" value="Eukaryota"/>
</dbReference>
<keyword evidence="7" id="KW-0458">Lysosome</keyword>
<dbReference type="InterPro" id="IPR011701">
    <property type="entry name" value="MFS"/>
</dbReference>
<comment type="catalytic activity">
    <reaction evidence="16">
        <text>L-lysyl-L-lysine(out) = L-lysyl-L-lysine(in)</text>
        <dbReference type="Rhea" id="RHEA:79403"/>
        <dbReference type="ChEBI" id="CHEBI:229956"/>
    </reaction>
</comment>
<protein>
    <recommendedName>
        <fullName evidence="21">Lysosomal dipeptide transporter MFSD1</fullName>
    </recommendedName>
    <alternativeName>
        <fullName evidence="22">Major facilitator superfamily domain-containing protein 1</fullName>
    </alternativeName>
</protein>
<dbReference type="PANTHER" id="PTHR23512">
    <property type="entry name" value="MAJOR FACILITATOR SUPERFAMILY DOMAIN-CONTAINING PROTEIN 1"/>
    <property type="match status" value="1"/>
</dbReference>
<name>I7LVS1_TETTS</name>
<keyword evidence="6 25" id="KW-0472">Membrane</keyword>
<comment type="catalytic activity">
    <reaction evidence="13">
        <text>L-alpha-aminoacyl-L-lysine(out) = L-alpha-aminoacyl-L-lysine(in)</text>
        <dbReference type="Rhea" id="RHEA:79383"/>
        <dbReference type="ChEBI" id="CHEBI:229966"/>
    </reaction>
</comment>
<dbReference type="HOGENOM" id="CLU_024694_1_1_1"/>
<evidence type="ECO:0000256" key="19">
    <source>
        <dbReference type="ARBA" id="ARBA00044919"/>
    </source>
</evidence>
<dbReference type="RefSeq" id="XP_001019851.1">
    <property type="nucleotide sequence ID" value="XM_001019851.1"/>
</dbReference>
<evidence type="ECO:0000256" key="6">
    <source>
        <dbReference type="ARBA" id="ARBA00023136"/>
    </source>
</evidence>
<evidence type="ECO:0000256" key="24">
    <source>
        <dbReference type="ARBA" id="ARBA00046376"/>
    </source>
</evidence>
<evidence type="ECO:0000256" key="13">
    <source>
        <dbReference type="ARBA" id="ARBA00044893"/>
    </source>
</evidence>
<dbReference type="GeneID" id="7842970"/>
<evidence type="ECO:0000256" key="5">
    <source>
        <dbReference type="ARBA" id="ARBA00022989"/>
    </source>
</evidence>
<dbReference type="InterPro" id="IPR052187">
    <property type="entry name" value="MFSD1"/>
</dbReference>
<comment type="subunit">
    <text evidence="24">Homodimer. Interacts with lysosomal protein GLMP (via lumenal domain); the interaction starts while both proteins are still in the endoplasmic reticulum and is required for stabilization of MFSD1 in lysosomes but has no direct effect on its targeting to lysosomes or transporter activity.</text>
</comment>
<comment type="catalytic activity">
    <reaction evidence="19">
        <text>L-alanyl-L-lysine(out) = L-alanyl-L-lysine(in)</text>
        <dbReference type="Rhea" id="RHEA:79415"/>
        <dbReference type="ChEBI" id="CHEBI:192470"/>
    </reaction>
</comment>
<comment type="catalytic activity">
    <reaction evidence="18">
        <text>L-histidyl-L-alpha-amino acid(out) = L-histidyl-L-alpha-amino acid(in)</text>
        <dbReference type="Rhea" id="RHEA:79379"/>
        <dbReference type="ChEBI" id="CHEBI:229964"/>
    </reaction>
</comment>
<evidence type="ECO:0000256" key="18">
    <source>
        <dbReference type="ARBA" id="ARBA00044912"/>
    </source>
</evidence>
<evidence type="ECO:0000256" key="8">
    <source>
        <dbReference type="ARBA" id="ARBA00044876"/>
    </source>
</evidence>
<dbReference type="STRING" id="312017.I7LVS1"/>
<evidence type="ECO:0000256" key="11">
    <source>
        <dbReference type="ARBA" id="ARBA00044884"/>
    </source>
</evidence>
<feature type="transmembrane region" description="Helical" evidence="25">
    <location>
        <begin position="60"/>
        <end position="79"/>
    </location>
</feature>
<dbReference type="AlphaFoldDB" id="I7LVS1"/>
<evidence type="ECO:0000256" key="17">
    <source>
        <dbReference type="ARBA" id="ARBA00044903"/>
    </source>
</evidence>
<evidence type="ECO:0000256" key="4">
    <source>
        <dbReference type="ARBA" id="ARBA00022692"/>
    </source>
</evidence>